<protein>
    <submittedName>
        <fullName evidence="2">Jg13471 protein</fullName>
    </submittedName>
</protein>
<organism evidence="2 3">
    <name type="scientific">Pararge aegeria aegeria</name>
    <dbReference type="NCBI Taxonomy" id="348720"/>
    <lineage>
        <taxon>Eukaryota</taxon>
        <taxon>Metazoa</taxon>
        <taxon>Ecdysozoa</taxon>
        <taxon>Arthropoda</taxon>
        <taxon>Hexapoda</taxon>
        <taxon>Insecta</taxon>
        <taxon>Pterygota</taxon>
        <taxon>Neoptera</taxon>
        <taxon>Endopterygota</taxon>
        <taxon>Lepidoptera</taxon>
        <taxon>Glossata</taxon>
        <taxon>Ditrysia</taxon>
        <taxon>Papilionoidea</taxon>
        <taxon>Nymphalidae</taxon>
        <taxon>Satyrinae</taxon>
        <taxon>Satyrini</taxon>
        <taxon>Parargina</taxon>
        <taxon>Pararge</taxon>
    </lineage>
</organism>
<reference evidence="2" key="1">
    <citation type="submission" date="2022-03" db="EMBL/GenBank/DDBJ databases">
        <authorList>
            <person name="Lindestad O."/>
        </authorList>
    </citation>
    <scope>NUCLEOTIDE SEQUENCE</scope>
</reference>
<dbReference type="AlphaFoldDB" id="A0A8S4QW42"/>
<gene>
    <name evidence="2" type="primary">jg13471</name>
    <name evidence="2" type="ORF">PAEG_LOCUS7208</name>
</gene>
<comment type="caution">
    <text evidence="2">The sequence shown here is derived from an EMBL/GenBank/DDBJ whole genome shotgun (WGS) entry which is preliminary data.</text>
</comment>
<feature type="region of interest" description="Disordered" evidence="1">
    <location>
        <begin position="31"/>
        <end position="58"/>
    </location>
</feature>
<evidence type="ECO:0000256" key="1">
    <source>
        <dbReference type="SAM" id="MobiDB-lite"/>
    </source>
</evidence>
<dbReference type="OrthoDB" id="115435at2759"/>
<dbReference type="EMBL" id="CAKXAJ010021450">
    <property type="protein sequence ID" value="CAH2226505.1"/>
    <property type="molecule type" value="Genomic_DNA"/>
</dbReference>
<sequence length="105" mass="11518">MDENNAQDQRSNDELLMSQTRGQGLRILNARGQGLGSEGRGQDLRIDDGRGQGRVGNDGREIDLPMLRGIGVNLVKPLSLIATTVEVQNIKELVGIYVVEDYVLK</sequence>
<dbReference type="Proteomes" id="UP000838756">
    <property type="component" value="Unassembled WGS sequence"/>
</dbReference>
<name>A0A8S4QW42_9NEOP</name>
<evidence type="ECO:0000313" key="2">
    <source>
        <dbReference type="EMBL" id="CAH2226505.1"/>
    </source>
</evidence>
<proteinExistence type="predicted"/>
<accession>A0A8S4QW42</accession>
<evidence type="ECO:0000313" key="3">
    <source>
        <dbReference type="Proteomes" id="UP000838756"/>
    </source>
</evidence>
<feature type="compositionally biased region" description="Basic and acidic residues" evidence="1">
    <location>
        <begin position="40"/>
        <end position="58"/>
    </location>
</feature>
<keyword evidence="3" id="KW-1185">Reference proteome</keyword>